<dbReference type="CDD" id="cd00024">
    <property type="entry name" value="CD_CSD"/>
    <property type="match status" value="1"/>
</dbReference>
<dbReference type="InParanoid" id="A0A067M3S7"/>
<gene>
    <name evidence="1" type="ORF">BOTBODRAFT_181502</name>
</gene>
<dbReference type="Proteomes" id="UP000027195">
    <property type="component" value="Unassembled WGS sequence"/>
</dbReference>
<proteinExistence type="predicted"/>
<sequence length="55" mass="5821">MPGLASLLLLPSDSSGLSRISEDVSWEPVENLSGALELVAAFHATHPERPRPLGV</sequence>
<keyword evidence="2" id="KW-1185">Reference proteome</keyword>
<dbReference type="EMBL" id="KL198132">
    <property type="protein sequence ID" value="KDQ06537.1"/>
    <property type="molecule type" value="Genomic_DNA"/>
</dbReference>
<accession>A0A067M3S7</accession>
<reference evidence="2" key="1">
    <citation type="journal article" date="2014" name="Proc. Natl. Acad. Sci. U.S.A.">
        <title>Extensive sampling of basidiomycete genomes demonstrates inadequacy of the white-rot/brown-rot paradigm for wood decay fungi.</title>
        <authorList>
            <person name="Riley R."/>
            <person name="Salamov A.A."/>
            <person name="Brown D.W."/>
            <person name="Nagy L.G."/>
            <person name="Floudas D."/>
            <person name="Held B.W."/>
            <person name="Levasseur A."/>
            <person name="Lombard V."/>
            <person name="Morin E."/>
            <person name="Otillar R."/>
            <person name="Lindquist E.A."/>
            <person name="Sun H."/>
            <person name="LaButti K.M."/>
            <person name="Schmutz J."/>
            <person name="Jabbour D."/>
            <person name="Luo H."/>
            <person name="Baker S.E."/>
            <person name="Pisabarro A.G."/>
            <person name="Walton J.D."/>
            <person name="Blanchette R.A."/>
            <person name="Henrissat B."/>
            <person name="Martin F."/>
            <person name="Cullen D."/>
            <person name="Hibbett D.S."/>
            <person name="Grigoriev I.V."/>
        </authorList>
    </citation>
    <scope>NUCLEOTIDE SEQUENCE [LARGE SCALE GENOMIC DNA]</scope>
    <source>
        <strain evidence="2">FD-172 SS1</strain>
    </source>
</reference>
<dbReference type="HOGENOM" id="CLU_3032034_0_0_1"/>
<dbReference type="OrthoDB" id="2507021at2759"/>
<evidence type="ECO:0000313" key="1">
    <source>
        <dbReference type="EMBL" id="KDQ06537.1"/>
    </source>
</evidence>
<protein>
    <submittedName>
        <fullName evidence="1">Uncharacterized protein</fullName>
    </submittedName>
</protein>
<name>A0A067M3S7_BOTB1</name>
<dbReference type="AlphaFoldDB" id="A0A067M3S7"/>
<organism evidence="1 2">
    <name type="scientific">Botryobasidium botryosum (strain FD-172 SS1)</name>
    <dbReference type="NCBI Taxonomy" id="930990"/>
    <lineage>
        <taxon>Eukaryota</taxon>
        <taxon>Fungi</taxon>
        <taxon>Dikarya</taxon>
        <taxon>Basidiomycota</taxon>
        <taxon>Agaricomycotina</taxon>
        <taxon>Agaricomycetes</taxon>
        <taxon>Cantharellales</taxon>
        <taxon>Botryobasidiaceae</taxon>
        <taxon>Botryobasidium</taxon>
    </lineage>
</organism>
<evidence type="ECO:0000313" key="2">
    <source>
        <dbReference type="Proteomes" id="UP000027195"/>
    </source>
</evidence>